<dbReference type="Proteomes" id="UP000317716">
    <property type="component" value="Unassembled WGS sequence"/>
</dbReference>
<gene>
    <name evidence="2" type="ORF">E6K72_01845</name>
</gene>
<sequence>MLGDEIEQFLSLWEVESRLTAKLLETLPEDQYDFRPDPDGRSLGELAWHLAELEAIMTTIAVKRDFNAPMPRGVERPRAVPELRAGYERVHREAVERVRGIRLEDLDREFPFFGGRSVSVRHVLRFPLLHHLIHHRGQLMMMIRLAKGVPSRVYGPNREDSIAPSSP</sequence>
<name>A0A538T698_UNCEI</name>
<protein>
    <submittedName>
        <fullName evidence="2">DinB family protein</fullName>
    </submittedName>
</protein>
<evidence type="ECO:0000259" key="1">
    <source>
        <dbReference type="Pfam" id="PF12867"/>
    </source>
</evidence>
<organism evidence="2 3">
    <name type="scientific">Eiseniibacteriota bacterium</name>
    <dbReference type="NCBI Taxonomy" id="2212470"/>
    <lineage>
        <taxon>Bacteria</taxon>
        <taxon>Candidatus Eiseniibacteriota</taxon>
    </lineage>
</organism>
<dbReference type="InterPro" id="IPR034660">
    <property type="entry name" value="DinB/YfiT-like"/>
</dbReference>
<dbReference type="AlphaFoldDB" id="A0A538T698"/>
<dbReference type="EMBL" id="VBOS01000055">
    <property type="protein sequence ID" value="TMQ59172.1"/>
    <property type="molecule type" value="Genomic_DNA"/>
</dbReference>
<dbReference type="Pfam" id="PF12867">
    <property type="entry name" value="DinB_2"/>
    <property type="match status" value="1"/>
</dbReference>
<accession>A0A538T698</accession>
<evidence type="ECO:0000313" key="3">
    <source>
        <dbReference type="Proteomes" id="UP000317716"/>
    </source>
</evidence>
<reference evidence="2 3" key="1">
    <citation type="journal article" date="2019" name="Nat. Microbiol.">
        <title>Mediterranean grassland soil C-N compound turnover is dependent on rainfall and depth, and is mediated by genomically divergent microorganisms.</title>
        <authorList>
            <person name="Diamond S."/>
            <person name="Andeer P.F."/>
            <person name="Li Z."/>
            <person name="Crits-Christoph A."/>
            <person name="Burstein D."/>
            <person name="Anantharaman K."/>
            <person name="Lane K.R."/>
            <person name="Thomas B.C."/>
            <person name="Pan C."/>
            <person name="Northen T.R."/>
            <person name="Banfield J.F."/>
        </authorList>
    </citation>
    <scope>NUCLEOTIDE SEQUENCE [LARGE SCALE GENOMIC DNA]</scope>
    <source>
        <strain evidence="2">WS_2</strain>
    </source>
</reference>
<dbReference type="Gene3D" id="1.20.120.450">
    <property type="entry name" value="dinb family like domain"/>
    <property type="match status" value="1"/>
</dbReference>
<dbReference type="SUPFAM" id="SSF109854">
    <property type="entry name" value="DinB/YfiT-like putative metalloenzymes"/>
    <property type="match status" value="1"/>
</dbReference>
<comment type="caution">
    <text evidence="2">The sequence shown here is derived from an EMBL/GenBank/DDBJ whole genome shotgun (WGS) entry which is preliminary data.</text>
</comment>
<feature type="non-terminal residue" evidence="2">
    <location>
        <position position="167"/>
    </location>
</feature>
<proteinExistence type="predicted"/>
<dbReference type="InterPro" id="IPR024775">
    <property type="entry name" value="DinB-like"/>
</dbReference>
<evidence type="ECO:0000313" key="2">
    <source>
        <dbReference type="EMBL" id="TMQ59172.1"/>
    </source>
</evidence>
<feature type="domain" description="DinB-like" evidence="1">
    <location>
        <begin position="17"/>
        <end position="139"/>
    </location>
</feature>